<evidence type="ECO:0000256" key="2">
    <source>
        <dbReference type="ARBA" id="ARBA00022598"/>
    </source>
</evidence>
<keyword evidence="4 7" id="KW-0067">ATP-binding</keyword>
<evidence type="ECO:0000256" key="4">
    <source>
        <dbReference type="ARBA" id="ARBA00022840"/>
    </source>
</evidence>
<dbReference type="CDD" id="cd00808">
    <property type="entry name" value="GluRS_core"/>
    <property type="match status" value="1"/>
</dbReference>
<dbReference type="EMBL" id="CP036266">
    <property type="protein sequence ID" value="QDT19222.1"/>
    <property type="molecule type" value="Genomic_DNA"/>
</dbReference>
<feature type="domain" description="Glutamyl/glutaminyl-tRNA synthetase class Ib catalytic" evidence="8">
    <location>
        <begin position="4"/>
        <end position="269"/>
    </location>
</feature>
<dbReference type="OrthoDB" id="9807503at2"/>
<comment type="caution">
    <text evidence="7">Lacks conserved residue(s) required for the propagation of feature annotation.</text>
</comment>
<organism evidence="10 11">
    <name type="scientific">Gimesia chilikensis</name>
    <dbReference type="NCBI Taxonomy" id="2605989"/>
    <lineage>
        <taxon>Bacteria</taxon>
        <taxon>Pseudomonadati</taxon>
        <taxon>Planctomycetota</taxon>
        <taxon>Planctomycetia</taxon>
        <taxon>Planctomycetales</taxon>
        <taxon>Planctomycetaceae</taxon>
        <taxon>Gimesia</taxon>
    </lineage>
</organism>
<keyword evidence="5 7" id="KW-0648">Protein biosynthesis</keyword>
<dbReference type="InterPro" id="IPR004527">
    <property type="entry name" value="Glu-tRNA-ligase_bac/mito"/>
</dbReference>
<keyword evidence="3 7" id="KW-0547">Nucleotide-binding</keyword>
<dbReference type="GO" id="GO:0008270">
    <property type="term" value="F:zinc ion binding"/>
    <property type="evidence" value="ECO:0007669"/>
    <property type="project" value="InterPro"/>
</dbReference>
<evidence type="ECO:0000256" key="5">
    <source>
        <dbReference type="ARBA" id="ARBA00022917"/>
    </source>
</evidence>
<dbReference type="InterPro" id="IPR001412">
    <property type="entry name" value="aa-tRNA-synth_I_CS"/>
</dbReference>
<keyword evidence="7" id="KW-0963">Cytoplasm</keyword>
<evidence type="ECO:0000256" key="3">
    <source>
        <dbReference type="ARBA" id="ARBA00022741"/>
    </source>
</evidence>
<comment type="similarity">
    <text evidence="1 7">Belongs to the class-I aminoacyl-tRNA synthetase family. Glutamate--tRNA ligase type 1 subfamily.</text>
</comment>
<dbReference type="GO" id="GO:0000049">
    <property type="term" value="F:tRNA binding"/>
    <property type="evidence" value="ECO:0007669"/>
    <property type="project" value="InterPro"/>
</dbReference>
<keyword evidence="2 7" id="KW-0436">Ligase</keyword>
<gene>
    <name evidence="7 10" type="primary">gltX</name>
    <name evidence="10" type="ORF">HG66A1_09860</name>
</gene>
<feature type="domain" description="Glutamyl/glutaminyl-tRNA synthetase class Ib catalytic" evidence="8">
    <location>
        <begin position="292"/>
        <end position="351"/>
    </location>
</feature>
<reference evidence="10 11" key="1">
    <citation type="submission" date="2019-02" db="EMBL/GenBank/DDBJ databases">
        <title>Deep-cultivation of Planctomycetes and their phenomic and genomic characterization uncovers novel biology.</title>
        <authorList>
            <person name="Wiegand S."/>
            <person name="Jogler M."/>
            <person name="Boedeker C."/>
            <person name="Pinto D."/>
            <person name="Vollmers J."/>
            <person name="Rivas-Marin E."/>
            <person name="Kohn T."/>
            <person name="Peeters S.H."/>
            <person name="Heuer A."/>
            <person name="Rast P."/>
            <person name="Oberbeckmann S."/>
            <person name="Bunk B."/>
            <person name="Jeske O."/>
            <person name="Meyerdierks A."/>
            <person name="Storesund J.E."/>
            <person name="Kallscheuer N."/>
            <person name="Luecker S."/>
            <person name="Lage O.M."/>
            <person name="Pohl T."/>
            <person name="Merkel B.J."/>
            <person name="Hornburger P."/>
            <person name="Mueller R.-W."/>
            <person name="Bruemmer F."/>
            <person name="Labrenz M."/>
            <person name="Spormann A.M."/>
            <person name="Op den Camp H."/>
            <person name="Overmann J."/>
            <person name="Amann R."/>
            <person name="Jetten M.S.M."/>
            <person name="Mascher T."/>
            <person name="Medema M.H."/>
            <person name="Devos D.P."/>
            <person name="Kaster A.-K."/>
            <person name="Ovreas L."/>
            <person name="Rohde M."/>
            <person name="Galperin M.Y."/>
            <person name="Jogler C."/>
        </authorList>
    </citation>
    <scope>NUCLEOTIDE SEQUENCE [LARGE SCALE GENOMIC DNA]</scope>
    <source>
        <strain evidence="10 11">HG66A1</strain>
    </source>
</reference>
<dbReference type="Pfam" id="PF00749">
    <property type="entry name" value="tRNA-synt_1c"/>
    <property type="match status" value="2"/>
</dbReference>
<dbReference type="GO" id="GO:0005524">
    <property type="term" value="F:ATP binding"/>
    <property type="evidence" value="ECO:0007669"/>
    <property type="project" value="UniProtKB-UniRule"/>
</dbReference>
<keyword evidence="6 7" id="KW-0030">Aminoacyl-tRNA synthetase</keyword>
<dbReference type="AlphaFoldDB" id="A0A517PIK8"/>
<evidence type="ECO:0000313" key="10">
    <source>
        <dbReference type="EMBL" id="QDT19222.1"/>
    </source>
</evidence>
<feature type="binding site" evidence="7">
    <location>
        <position position="255"/>
    </location>
    <ligand>
        <name>ATP</name>
        <dbReference type="ChEBI" id="CHEBI:30616"/>
    </ligand>
</feature>
<dbReference type="SUPFAM" id="SSF48163">
    <property type="entry name" value="An anticodon-binding domain of class I aminoacyl-tRNA synthetases"/>
    <property type="match status" value="1"/>
</dbReference>
<feature type="short sequence motif" description="'KMSKS' region" evidence="7">
    <location>
        <begin position="252"/>
        <end position="256"/>
    </location>
</feature>
<dbReference type="EC" id="6.1.1.17" evidence="7"/>
<dbReference type="PRINTS" id="PR00987">
    <property type="entry name" value="TRNASYNTHGLU"/>
</dbReference>
<evidence type="ECO:0000256" key="7">
    <source>
        <dbReference type="HAMAP-Rule" id="MF_00022"/>
    </source>
</evidence>
<dbReference type="SUPFAM" id="SSF52374">
    <property type="entry name" value="Nucleotidylyl transferase"/>
    <property type="match status" value="1"/>
</dbReference>
<evidence type="ECO:0000256" key="1">
    <source>
        <dbReference type="ARBA" id="ARBA00007894"/>
    </source>
</evidence>
<dbReference type="InterPro" id="IPR020751">
    <property type="entry name" value="aa-tRNA-synth_I_codon-bd_sub2"/>
</dbReference>
<dbReference type="InterPro" id="IPR000924">
    <property type="entry name" value="Glu/Gln-tRNA-synth"/>
</dbReference>
<dbReference type="InterPro" id="IPR045462">
    <property type="entry name" value="aa-tRNA-synth_I_cd-bd"/>
</dbReference>
<evidence type="ECO:0000259" key="8">
    <source>
        <dbReference type="Pfam" id="PF00749"/>
    </source>
</evidence>
<proteinExistence type="inferred from homology"/>
<keyword evidence="11" id="KW-1185">Reference proteome</keyword>
<dbReference type="GO" id="GO:0006424">
    <property type="term" value="P:glutamyl-tRNA aminoacylation"/>
    <property type="evidence" value="ECO:0007669"/>
    <property type="project" value="UniProtKB-UniRule"/>
</dbReference>
<dbReference type="InterPro" id="IPR033910">
    <property type="entry name" value="GluRS_core"/>
</dbReference>
<dbReference type="NCBIfam" id="TIGR00464">
    <property type="entry name" value="gltX_bact"/>
    <property type="match status" value="1"/>
</dbReference>
<comment type="catalytic activity">
    <reaction evidence="7">
        <text>tRNA(Glu) + L-glutamate + ATP = L-glutamyl-tRNA(Glu) + AMP + diphosphate</text>
        <dbReference type="Rhea" id="RHEA:23540"/>
        <dbReference type="Rhea" id="RHEA-COMP:9663"/>
        <dbReference type="Rhea" id="RHEA-COMP:9680"/>
        <dbReference type="ChEBI" id="CHEBI:29985"/>
        <dbReference type="ChEBI" id="CHEBI:30616"/>
        <dbReference type="ChEBI" id="CHEBI:33019"/>
        <dbReference type="ChEBI" id="CHEBI:78442"/>
        <dbReference type="ChEBI" id="CHEBI:78520"/>
        <dbReference type="ChEBI" id="CHEBI:456215"/>
        <dbReference type="EC" id="6.1.1.17"/>
    </reaction>
</comment>
<evidence type="ECO:0000256" key="6">
    <source>
        <dbReference type="ARBA" id="ARBA00023146"/>
    </source>
</evidence>
<dbReference type="Pfam" id="PF19269">
    <property type="entry name" value="Anticodon_2"/>
    <property type="match status" value="1"/>
</dbReference>
<accession>A0A517PIK8</accession>
<name>A0A517PIK8_9PLAN</name>
<feature type="short sequence motif" description="'HIGH' region" evidence="7">
    <location>
        <begin position="10"/>
        <end position="20"/>
    </location>
</feature>
<dbReference type="InterPro" id="IPR008925">
    <property type="entry name" value="aa_tRNA-synth_I_cd-bd_sf"/>
</dbReference>
<comment type="function">
    <text evidence="7">Catalyzes the attachment of glutamate to tRNA(Glu) in a two-step reaction: glutamate is first activated by ATP to form Glu-AMP and then transferred to the acceptor end of tRNA(Glu).</text>
</comment>
<feature type="domain" description="Aminoacyl-tRNA synthetase class I anticodon-binding" evidence="9">
    <location>
        <begin position="368"/>
        <end position="516"/>
    </location>
</feature>
<dbReference type="HAMAP" id="MF_00022">
    <property type="entry name" value="Glu_tRNA_synth_type1"/>
    <property type="match status" value="1"/>
</dbReference>
<dbReference type="GO" id="GO:0005829">
    <property type="term" value="C:cytosol"/>
    <property type="evidence" value="ECO:0007669"/>
    <property type="project" value="TreeGrafter"/>
</dbReference>
<comment type="subunit">
    <text evidence="7">Monomer.</text>
</comment>
<dbReference type="GO" id="GO:0004818">
    <property type="term" value="F:glutamate-tRNA ligase activity"/>
    <property type="evidence" value="ECO:0007669"/>
    <property type="project" value="UniProtKB-UniRule"/>
</dbReference>
<dbReference type="InterPro" id="IPR020058">
    <property type="entry name" value="Glu/Gln-tRNA-synth_Ib_cat-dom"/>
</dbReference>
<dbReference type="InterPro" id="IPR049940">
    <property type="entry name" value="GluQ/Sye"/>
</dbReference>
<dbReference type="Gene3D" id="1.10.10.350">
    <property type="match status" value="1"/>
</dbReference>
<dbReference type="PANTHER" id="PTHR43311:SF2">
    <property type="entry name" value="GLUTAMATE--TRNA LIGASE, MITOCHONDRIAL-RELATED"/>
    <property type="match status" value="1"/>
</dbReference>
<dbReference type="PANTHER" id="PTHR43311">
    <property type="entry name" value="GLUTAMATE--TRNA LIGASE"/>
    <property type="match status" value="1"/>
</dbReference>
<dbReference type="Proteomes" id="UP000320421">
    <property type="component" value="Chromosome"/>
</dbReference>
<dbReference type="InterPro" id="IPR014729">
    <property type="entry name" value="Rossmann-like_a/b/a_fold"/>
</dbReference>
<evidence type="ECO:0000259" key="9">
    <source>
        <dbReference type="Pfam" id="PF19269"/>
    </source>
</evidence>
<sequence>MSTVRTRFAPSPTGYMHIGGMRTALFNWLWARHNGGQFILRIDDTDQERNIAAALDPILQAFKWLGLNWDEGPEVGGDFGPYFQSERNDLYRAAVDQLLADGKAYYCYDTPEQIQADREAAQSEKRNYLNIRRSLELTASQKEQFAAEGRPAVVRLLVPRDQKIQIDDAVRGHVEFDAGLMPDPVILRANGTPLYNLATVVDDAQMQITHVIRAEEHLSNTPVQVLIYQALGYELPQFAHIPFVAAPGGKEKLSKRKLDKYRKSPQFKKMFDKADSVFPRIGLANAEGLDPVMVEYYEKIGYLPEAILNALARLGWSLDDKTEIMSLDTIVENFTLDRVVKAAAGLDPDKLLSFQSHWMNQLSLDEKVAMCSPYLVKAGLVQDADDETTKQKIGQVIAGMEDRLKIASDILDFDEFFVADDQMEYDSKAFKKRIQNSDQAVELLGKIKNQLAAAEDFNADGLDKLLHDFVEAEGIGMGQIIHALRVAVSGKATGIGMFDCLSILGKESCVRRIDRAMALAQSDEN</sequence>
<evidence type="ECO:0000313" key="11">
    <source>
        <dbReference type="Proteomes" id="UP000320421"/>
    </source>
</evidence>
<dbReference type="Gene3D" id="3.40.50.620">
    <property type="entry name" value="HUPs"/>
    <property type="match status" value="1"/>
</dbReference>
<dbReference type="PROSITE" id="PS00178">
    <property type="entry name" value="AA_TRNA_LIGASE_I"/>
    <property type="match status" value="1"/>
</dbReference>
<protein>
    <recommendedName>
        <fullName evidence="7">Glutamate--tRNA ligase</fullName>
        <ecNumber evidence="7">6.1.1.17</ecNumber>
    </recommendedName>
    <alternativeName>
        <fullName evidence="7">Glutamyl-tRNA synthetase</fullName>
        <shortName evidence="7">GluRS</shortName>
    </alternativeName>
</protein>
<comment type="subcellular location">
    <subcellularLocation>
        <location evidence="7">Cytoplasm</location>
    </subcellularLocation>
</comment>
<dbReference type="RefSeq" id="WP_145181095.1">
    <property type="nucleotide sequence ID" value="NZ_CP036266.1"/>
</dbReference>